<keyword evidence="1" id="KW-0812">Transmembrane</keyword>
<evidence type="ECO:0000313" key="2">
    <source>
        <dbReference type="EMBL" id="CAI2378095.1"/>
    </source>
</evidence>
<protein>
    <submittedName>
        <fullName evidence="2">Uncharacterized protein</fullName>
    </submittedName>
</protein>
<keyword evidence="1" id="KW-1133">Transmembrane helix</keyword>
<accession>A0AAD2D2U0</accession>
<sequence>MWARKNLIKLKLNSCFRCARVLPYQGYNLRVTPIQNNMHCLQKRDFSNLEQRKIEMLRGKKTQKVRRIALAYAGAAGLLIMSGSFQLIAIPVLIGSLHYLKVRGNLERPSTSYEMRKNKQFDTVFPDMLKNITECEELKPYFIEKDSIQIENPQFGETKHRMDNLFERYSFECSIADSITSAQAEVHGLLLLDILAKTVEFESLTVHLQEPIKERIRVISYSLSQPTRRR</sequence>
<proteinExistence type="predicted"/>
<gene>
    <name evidence="2" type="ORF">ECRASSUSDP1_LOCUS19487</name>
</gene>
<dbReference type="Proteomes" id="UP001295684">
    <property type="component" value="Unassembled WGS sequence"/>
</dbReference>
<dbReference type="EMBL" id="CAMPGE010019784">
    <property type="protein sequence ID" value="CAI2378095.1"/>
    <property type="molecule type" value="Genomic_DNA"/>
</dbReference>
<evidence type="ECO:0000313" key="3">
    <source>
        <dbReference type="Proteomes" id="UP001295684"/>
    </source>
</evidence>
<comment type="caution">
    <text evidence="2">The sequence shown here is derived from an EMBL/GenBank/DDBJ whole genome shotgun (WGS) entry which is preliminary data.</text>
</comment>
<dbReference type="AlphaFoldDB" id="A0AAD2D2U0"/>
<keyword evidence="1" id="KW-0472">Membrane</keyword>
<organism evidence="2 3">
    <name type="scientific">Euplotes crassus</name>
    <dbReference type="NCBI Taxonomy" id="5936"/>
    <lineage>
        <taxon>Eukaryota</taxon>
        <taxon>Sar</taxon>
        <taxon>Alveolata</taxon>
        <taxon>Ciliophora</taxon>
        <taxon>Intramacronucleata</taxon>
        <taxon>Spirotrichea</taxon>
        <taxon>Hypotrichia</taxon>
        <taxon>Euplotida</taxon>
        <taxon>Euplotidae</taxon>
        <taxon>Moneuplotes</taxon>
    </lineage>
</organism>
<reference evidence="2" key="1">
    <citation type="submission" date="2023-07" db="EMBL/GenBank/DDBJ databases">
        <authorList>
            <consortium name="AG Swart"/>
            <person name="Singh M."/>
            <person name="Singh A."/>
            <person name="Seah K."/>
            <person name="Emmerich C."/>
        </authorList>
    </citation>
    <scope>NUCLEOTIDE SEQUENCE</scope>
    <source>
        <strain evidence="2">DP1</strain>
    </source>
</reference>
<name>A0AAD2D2U0_EUPCR</name>
<keyword evidence="3" id="KW-1185">Reference proteome</keyword>
<evidence type="ECO:0000256" key="1">
    <source>
        <dbReference type="SAM" id="Phobius"/>
    </source>
</evidence>
<feature type="transmembrane region" description="Helical" evidence="1">
    <location>
        <begin position="68"/>
        <end position="94"/>
    </location>
</feature>